<name>A0AAE0G3P6_9CHLO</name>
<comment type="caution">
    <text evidence="1">The sequence shown here is derived from an EMBL/GenBank/DDBJ whole genome shotgun (WGS) entry which is preliminary data.</text>
</comment>
<organism evidence="1 2">
    <name type="scientific">Cymbomonas tetramitiformis</name>
    <dbReference type="NCBI Taxonomy" id="36881"/>
    <lineage>
        <taxon>Eukaryota</taxon>
        <taxon>Viridiplantae</taxon>
        <taxon>Chlorophyta</taxon>
        <taxon>Pyramimonadophyceae</taxon>
        <taxon>Pyramimonadales</taxon>
        <taxon>Pyramimonadaceae</taxon>
        <taxon>Cymbomonas</taxon>
    </lineage>
</organism>
<evidence type="ECO:0000313" key="2">
    <source>
        <dbReference type="Proteomes" id="UP001190700"/>
    </source>
</evidence>
<dbReference type="Proteomes" id="UP001190700">
    <property type="component" value="Unassembled WGS sequence"/>
</dbReference>
<dbReference type="AlphaFoldDB" id="A0AAE0G3P6"/>
<accession>A0AAE0G3P6</accession>
<reference evidence="1 2" key="1">
    <citation type="journal article" date="2015" name="Genome Biol. Evol.">
        <title>Comparative Genomics of a Bacterivorous Green Alga Reveals Evolutionary Causalities and Consequences of Phago-Mixotrophic Mode of Nutrition.</title>
        <authorList>
            <person name="Burns J.A."/>
            <person name="Paasch A."/>
            <person name="Narechania A."/>
            <person name="Kim E."/>
        </authorList>
    </citation>
    <scope>NUCLEOTIDE SEQUENCE [LARGE SCALE GENOMIC DNA]</scope>
    <source>
        <strain evidence="1 2">PLY_AMNH</strain>
    </source>
</reference>
<gene>
    <name evidence="1" type="ORF">CYMTET_20684</name>
</gene>
<protein>
    <submittedName>
        <fullName evidence="1">Uncharacterized protein</fullName>
    </submittedName>
</protein>
<evidence type="ECO:0000313" key="1">
    <source>
        <dbReference type="EMBL" id="KAK3270943.1"/>
    </source>
</evidence>
<dbReference type="EMBL" id="LGRX02010119">
    <property type="protein sequence ID" value="KAK3270943.1"/>
    <property type="molecule type" value="Genomic_DNA"/>
</dbReference>
<keyword evidence="2" id="KW-1185">Reference proteome</keyword>
<proteinExistence type="predicted"/>
<sequence length="78" mass="8048">MTTGTHLDALQPGSVGLMARYNIVVMTSSPFRVLDLALPLLAAGRELVCAHAPLHYAACSTCTPPGGDGYGNWPPPGA</sequence>